<dbReference type="CDD" id="cd03024">
    <property type="entry name" value="DsbA_FrnE"/>
    <property type="match status" value="1"/>
</dbReference>
<dbReference type="SUPFAM" id="SSF52833">
    <property type="entry name" value="Thioredoxin-like"/>
    <property type="match status" value="1"/>
</dbReference>
<keyword evidence="3" id="KW-1185">Reference proteome</keyword>
<gene>
    <name evidence="2" type="ORF">EHS24_005206</name>
</gene>
<dbReference type="EMBL" id="RSCE01000020">
    <property type="protein sequence ID" value="RSH76809.1"/>
    <property type="molecule type" value="Genomic_DNA"/>
</dbReference>
<evidence type="ECO:0000259" key="1">
    <source>
        <dbReference type="Pfam" id="PF01323"/>
    </source>
</evidence>
<dbReference type="OrthoDB" id="1930760at2759"/>
<evidence type="ECO:0000313" key="2">
    <source>
        <dbReference type="EMBL" id="RSH76809.1"/>
    </source>
</evidence>
<dbReference type="GeneID" id="39589749"/>
<proteinExistence type="predicted"/>
<dbReference type="RefSeq" id="XP_028471956.1">
    <property type="nucleotide sequence ID" value="XM_028620740.1"/>
</dbReference>
<sequence>MADITKLTIDVTSDYLCPFCLLGMKQLEIAVAKYHQQYPGVEFNIRLHPFQLNGLLTETPVSRREWGEKKFGAERWAAVSASLRDKFRGVGIEPATDSYMSSSHLAHRLTEYAHEVKPASQLGVAMDLFALYHINGTHLSDKAALATLATKHGLFKNPDEARVWLDGPGSDLTVKKAYQRAQRNGITGVPFFVFQDKYAASGAMGVDEFVNIITEITKREKSSSPQPMAVTGDQCIIQNPQLPV</sequence>
<accession>A0A427XD44</accession>
<protein>
    <recommendedName>
        <fullName evidence="1">DSBA-like thioredoxin domain-containing protein</fullName>
    </recommendedName>
</protein>
<feature type="domain" description="DSBA-like thioredoxin" evidence="1">
    <location>
        <begin position="8"/>
        <end position="212"/>
    </location>
</feature>
<dbReference type="PANTHER" id="PTHR13887:SF41">
    <property type="entry name" value="THIOREDOXIN SUPERFAMILY PROTEIN"/>
    <property type="match status" value="1"/>
</dbReference>
<organism evidence="2 3">
    <name type="scientific">Apiotrichum porosum</name>
    <dbReference type="NCBI Taxonomy" id="105984"/>
    <lineage>
        <taxon>Eukaryota</taxon>
        <taxon>Fungi</taxon>
        <taxon>Dikarya</taxon>
        <taxon>Basidiomycota</taxon>
        <taxon>Agaricomycotina</taxon>
        <taxon>Tremellomycetes</taxon>
        <taxon>Trichosporonales</taxon>
        <taxon>Trichosporonaceae</taxon>
        <taxon>Apiotrichum</taxon>
    </lineage>
</organism>
<dbReference type="AlphaFoldDB" id="A0A427XD44"/>
<dbReference type="Proteomes" id="UP000279236">
    <property type="component" value="Unassembled WGS sequence"/>
</dbReference>
<name>A0A427XD44_9TREE</name>
<dbReference type="GO" id="GO:0016491">
    <property type="term" value="F:oxidoreductase activity"/>
    <property type="evidence" value="ECO:0007669"/>
    <property type="project" value="InterPro"/>
</dbReference>
<comment type="caution">
    <text evidence="2">The sequence shown here is derived from an EMBL/GenBank/DDBJ whole genome shotgun (WGS) entry which is preliminary data.</text>
</comment>
<dbReference type="PANTHER" id="PTHR13887">
    <property type="entry name" value="GLUTATHIONE S-TRANSFERASE KAPPA"/>
    <property type="match status" value="1"/>
</dbReference>
<dbReference type="Pfam" id="PF01323">
    <property type="entry name" value="DSBA"/>
    <property type="match status" value="1"/>
</dbReference>
<dbReference type="InterPro" id="IPR036249">
    <property type="entry name" value="Thioredoxin-like_sf"/>
</dbReference>
<dbReference type="Gene3D" id="3.40.30.10">
    <property type="entry name" value="Glutaredoxin"/>
    <property type="match status" value="1"/>
</dbReference>
<reference evidence="2 3" key="1">
    <citation type="submission" date="2018-11" db="EMBL/GenBank/DDBJ databases">
        <title>Genome sequence of Apiotrichum porosum DSM 27194.</title>
        <authorList>
            <person name="Aliyu H."/>
            <person name="Gorte O."/>
            <person name="Ochsenreither K."/>
        </authorList>
    </citation>
    <scope>NUCLEOTIDE SEQUENCE [LARGE SCALE GENOMIC DNA]</scope>
    <source>
        <strain evidence="2 3">DSM 27194</strain>
    </source>
</reference>
<dbReference type="InterPro" id="IPR001853">
    <property type="entry name" value="DSBA-like_thioredoxin_dom"/>
</dbReference>
<evidence type="ECO:0000313" key="3">
    <source>
        <dbReference type="Proteomes" id="UP000279236"/>
    </source>
</evidence>